<keyword evidence="4" id="KW-1185">Reference proteome</keyword>
<feature type="compositionally biased region" description="Gly residues" evidence="1">
    <location>
        <begin position="169"/>
        <end position="205"/>
    </location>
</feature>
<dbReference type="AlphaFoldDB" id="A0A7X6R3W3"/>
<evidence type="ECO:0000313" key="3">
    <source>
        <dbReference type="EMBL" id="NKY27667.1"/>
    </source>
</evidence>
<evidence type="ECO:0000259" key="2">
    <source>
        <dbReference type="Pfam" id="PF03364"/>
    </source>
</evidence>
<sequence length="211" mass="22507">MSTMAATVDVEVPVRTAYNQWTQFESFPHFMEGVEAVDQLDDRHTHWRVHVGPSTREFDATITEQHPDERIAWKSDSGPKHAGVVTFHRLDDTHTRVTAQMDVDPEGFVENVADKLGVLKHRVSGDLERFKHFVEERGSETGAWRGDIPRPGAADTATERGATPRPGAGQTGTPGVGGTGTPGMGGTGTPGVGGTPGTGGTGTWPGGTTRP</sequence>
<comment type="caution">
    <text evidence="3">The sequence shown here is derived from an EMBL/GenBank/DDBJ whole genome shotgun (WGS) entry which is preliminary data.</text>
</comment>
<dbReference type="EMBL" id="JAAXOS010000007">
    <property type="protein sequence ID" value="NKY27667.1"/>
    <property type="molecule type" value="Genomic_DNA"/>
</dbReference>
<dbReference type="Proteomes" id="UP000540698">
    <property type="component" value="Unassembled WGS sequence"/>
</dbReference>
<accession>A0A7X6R3W3</accession>
<proteinExistence type="predicted"/>
<evidence type="ECO:0000256" key="1">
    <source>
        <dbReference type="SAM" id="MobiDB-lite"/>
    </source>
</evidence>
<organism evidence="3 4">
    <name type="scientific">Nocardia gamkensis</name>
    <dbReference type="NCBI Taxonomy" id="352869"/>
    <lineage>
        <taxon>Bacteria</taxon>
        <taxon>Bacillati</taxon>
        <taxon>Actinomycetota</taxon>
        <taxon>Actinomycetes</taxon>
        <taxon>Mycobacteriales</taxon>
        <taxon>Nocardiaceae</taxon>
        <taxon>Nocardia</taxon>
    </lineage>
</organism>
<dbReference type="PANTHER" id="PTHR33824">
    <property type="entry name" value="POLYKETIDE CYCLASE/DEHYDRASE AND LIPID TRANSPORT SUPERFAMILY PROTEIN"/>
    <property type="match status" value="1"/>
</dbReference>
<dbReference type="InterPro" id="IPR047137">
    <property type="entry name" value="ORF3"/>
</dbReference>
<dbReference type="CDD" id="cd07817">
    <property type="entry name" value="SRPBCC_8"/>
    <property type="match status" value="1"/>
</dbReference>
<dbReference type="Gene3D" id="3.30.530.20">
    <property type="match status" value="1"/>
</dbReference>
<evidence type="ECO:0000313" key="4">
    <source>
        <dbReference type="Proteomes" id="UP000540698"/>
    </source>
</evidence>
<reference evidence="3 4" key="1">
    <citation type="submission" date="2020-04" db="EMBL/GenBank/DDBJ databases">
        <title>MicrobeNet Type strains.</title>
        <authorList>
            <person name="Nicholson A.C."/>
        </authorList>
    </citation>
    <scope>NUCLEOTIDE SEQUENCE [LARGE SCALE GENOMIC DNA]</scope>
    <source>
        <strain evidence="3 4">DSM 44956</strain>
    </source>
</reference>
<dbReference type="SUPFAM" id="SSF55961">
    <property type="entry name" value="Bet v1-like"/>
    <property type="match status" value="1"/>
</dbReference>
<dbReference type="InterPro" id="IPR023393">
    <property type="entry name" value="START-like_dom_sf"/>
</dbReference>
<dbReference type="InterPro" id="IPR005031">
    <property type="entry name" value="COQ10_START"/>
</dbReference>
<dbReference type="PANTHER" id="PTHR33824:SF7">
    <property type="entry name" value="POLYKETIDE CYCLASE_DEHYDRASE AND LIPID TRANSPORT SUPERFAMILY PROTEIN"/>
    <property type="match status" value="1"/>
</dbReference>
<gene>
    <name evidence="3" type="ORF">HGB38_15725</name>
</gene>
<feature type="region of interest" description="Disordered" evidence="1">
    <location>
        <begin position="139"/>
        <end position="211"/>
    </location>
</feature>
<dbReference type="Pfam" id="PF03364">
    <property type="entry name" value="Polyketide_cyc"/>
    <property type="match status" value="1"/>
</dbReference>
<protein>
    <submittedName>
        <fullName evidence="3">SRPBCC family protein</fullName>
    </submittedName>
</protein>
<name>A0A7X6R3W3_9NOCA</name>
<feature type="domain" description="Coenzyme Q-binding protein COQ10 START" evidence="2">
    <location>
        <begin position="10"/>
        <end position="128"/>
    </location>
</feature>